<name>A0A376H1R1_ENTGA</name>
<feature type="transmembrane region" description="Helical" evidence="1">
    <location>
        <begin position="139"/>
        <end position="163"/>
    </location>
</feature>
<keyword evidence="1" id="KW-0472">Membrane</keyword>
<proteinExistence type="predicted"/>
<dbReference type="EMBL" id="UFYW01000001">
    <property type="protein sequence ID" value="STD84707.1"/>
    <property type="molecule type" value="Genomic_DNA"/>
</dbReference>
<protein>
    <recommendedName>
        <fullName evidence="4">FtsX-like permease family protein</fullName>
    </recommendedName>
</protein>
<evidence type="ECO:0008006" key="4">
    <source>
        <dbReference type="Google" id="ProtNLM"/>
    </source>
</evidence>
<evidence type="ECO:0000313" key="2">
    <source>
        <dbReference type="EMBL" id="STD84707.1"/>
    </source>
</evidence>
<evidence type="ECO:0000313" key="3">
    <source>
        <dbReference type="Proteomes" id="UP000254807"/>
    </source>
</evidence>
<reference evidence="2 3" key="1">
    <citation type="submission" date="2018-06" db="EMBL/GenBank/DDBJ databases">
        <authorList>
            <consortium name="Pathogen Informatics"/>
            <person name="Doyle S."/>
        </authorList>
    </citation>
    <scope>NUCLEOTIDE SEQUENCE [LARGE SCALE GENOMIC DNA]</scope>
    <source>
        <strain evidence="2 3">NCTC12360</strain>
    </source>
</reference>
<organism evidence="2 3">
    <name type="scientific">Enterococcus gallinarum</name>
    <dbReference type="NCBI Taxonomy" id="1353"/>
    <lineage>
        <taxon>Bacteria</taxon>
        <taxon>Bacillati</taxon>
        <taxon>Bacillota</taxon>
        <taxon>Bacilli</taxon>
        <taxon>Lactobacillales</taxon>
        <taxon>Enterococcaceae</taxon>
        <taxon>Enterococcus</taxon>
    </lineage>
</organism>
<evidence type="ECO:0000256" key="1">
    <source>
        <dbReference type="SAM" id="Phobius"/>
    </source>
</evidence>
<dbReference type="Proteomes" id="UP000254807">
    <property type="component" value="Unassembled WGS sequence"/>
</dbReference>
<feature type="transmembrane region" description="Helical" evidence="1">
    <location>
        <begin position="75"/>
        <end position="99"/>
    </location>
</feature>
<dbReference type="AlphaFoldDB" id="A0A376H1R1"/>
<feature type="transmembrane region" description="Helical" evidence="1">
    <location>
        <begin position="183"/>
        <end position="203"/>
    </location>
</feature>
<keyword evidence="1" id="KW-1133">Transmembrane helix</keyword>
<feature type="transmembrane region" description="Helical" evidence="1">
    <location>
        <begin position="21"/>
        <end position="49"/>
    </location>
</feature>
<keyword evidence="3" id="KW-1185">Reference proteome</keyword>
<sequence length="217" mass="25221">MNQIKNSIRIIKKKISRNKLVLSRFFTPTFFSVVLVEGMLRLYLFFYVFRSFQEQENKRIPLLAKLLNPNTGDELALFLSILEISSLIMMVAGAAYLFFFSVLSLKRERILEETELRVKASLGVSPKILTFEFIGESMVTMIVASVMSISLVNLLYTSIYILFQSSWVADYLIAPLTLFVHYDLVSSGLLLLFLTVLTGHTYFRIKNQYYNYRWKRS</sequence>
<keyword evidence="1" id="KW-0812">Transmembrane</keyword>
<accession>A0A376H1R1</accession>
<gene>
    <name evidence="2" type="ORF">NCTC12360_03254</name>
</gene>